<dbReference type="EMBL" id="BQKV01000022">
    <property type="protein sequence ID" value="GJN63970.1"/>
    <property type="molecule type" value="Genomic_DNA"/>
</dbReference>
<dbReference type="GO" id="GO:0016405">
    <property type="term" value="F:CoA-ligase activity"/>
    <property type="evidence" value="ECO:0007669"/>
    <property type="project" value="TreeGrafter"/>
</dbReference>
<dbReference type="Proteomes" id="UP001055185">
    <property type="component" value="Unassembled WGS sequence"/>
</dbReference>
<organism evidence="2 3">
    <name type="scientific">Faecalibacterium gallinarum</name>
    <dbReference type="NCBI Taxonomy" id="2903556"/>
    <lineage>
        <taxon>Bacteria</taxon>
        <taxon>Bacillati</taxon>
        <taxon>Bacillota</taxon>
        <taxon>Clostridia</taxon>
        <taxon>Eubacteriales</taxon>
        <taxon>Oscillospiraceae</taxon>
        <taxon>Faecalibacterium</taxon>
    </lineage>
</organism>
<gene>
    <name evidence="2" type="ORF">JCM17207_05950</name>
</gene>
<feature type="domain" description="AMP-dependent synthetase/ligase" evidence="1">
    <location>
        <begin position="18"/>
        <end position="357"/>
    </location>
</feature>
<keyword evidence="3" id="KW-1185">Reference proteome</keyword>
<dbReference type="InterPro" id="IPR042099">
    <property type="entry name" value="ANL_N_sf"/>
</dbReference>
<dbReference type="Gene3D" id="3.30.300.30">
    <property type="match status" value="1"/>
</dbReference>
<dbReference type="InterPro" id="IPR020845">
    <property type="entry name" value="AMP-binding_CS"/>
</dbReference>
<keyword evidence="2" id="KW-0436">Ligase</keyword>
<dbReference type="Pfam" id="PF00501">
    <property type="entry name" value="AMP-binding"/>
    <property type="match status" value="1"/>
</dbReference>
<dbReference type="PROSITE" id="PS00455">
    <property type="entry name" value="AMP_BINDING"/>
    <property type="match status" value="1"/>
</dbReference>
<evidence type="ECO:0000313" key="3">
    <source>
        <dbReference type="Proteomes" id="UP001055185"/>
    </source>
</evidence>
<sequence>MISSVYQLVTQNMEHTYAERIAMRYYNEAQQVVVEKTYRTYAHEIRCAVTSLREKIPDLAGRKICILSGNNYHYAVNIFALMLAGAVVVPLNQNKSWDELSYELDLVEPEAALWDGGDYPYNESLIQRFGDRLLPIDHYTACTVPAEISECADLDALLMIMFTSGTTGRSKGVMLSQRAIFSVMHPFTGIGERFCKELQNENTVLSHCTVLPMFHMAAFTCLFSWSMKGWALNLCSLRSFYRDIALMPSEAMGVVPVIMQTIHSDMMRGRRDRLRPLWSPVCGSASFDPQMLLDLAGQGMFIVQTYGLTETCGDGMINYAQDPKHIGAVGKPEGICEIKLDDGELCIRGDSVMLGYYKDPEATAQVIDSEGWFHTGDLARVDEEGYYFLTGRKKNLIILSSGENVSPEELEQVLGRCDAIQECLVKEKNRKICAVIRCPEDRQKEAEAYVADYNRTLPLYKRINLIEFCTEPLPRNATGKLVRK</sequence>
<evidence type="ECO:0000259" key="1">
    <source>
        <dbReference type="Pfam" id="PF00501"/>
    </source>
</evidence>
<proteinExistence type="predicted"/>
<evidence type="ECO:0000313" key="2">
    <source>
        <dbReference type="EMBL" id="GJN63970.1"/>
    </source>
</evidence>
<comment type="caution">
    <text evidence="2">The sequence shown here is derived from an EMBL/GenBank/DDBJ whole genome shotgun (WGS) entry which is preliminary data.</text>
</comment>
<dbReference type="InterPro" id="IPR000873">
    <property type="entry name" value="AMP-dep_synth/lig_dom"/>
</dbReference>
<accession>A0AA37IXF1</accession>
<dbReference type="Gene3D" id="3.40.50.12780">
    <property type="entry name" value="N-terminal domain of ligase-like"/>
    <property type="match status" value="1"/>
</dbReference>
<name>A0AA37IXF1_9FIRM</name>
<dbReference type="InterPro" id="IPR045851">
    <property type="entry name" value="AMP-bd_C_sf"/>
</dbReference>
<dbReference type="PANTHER" id="PTHR24096">
    <property type="entry name" value="LONG-CHAIN-FATTY-ACID--COA LIGASE"/>
    <property type="match status" value="1"/>
</dbReference>
<reference evidence="2" key="1">
    <citation type="journal article" date="2022" name="Int. J. Syst. Evol. Microbiol.">
        <title>Genome-based, phenotypic and chemotaxonomic classification of Faecalibacterium strains: proposal of three novel species Faecalibacterium duncaniae sp. nov., Faecalibacterium hattorii sp. nov. and Faecalibacterium gallinarum sp. nov. .</title>
        <authorList>
            <person name="Sakamoto M."/>
            <person name="Sakurai N."/>
            <person name="Tanno H."/>
            <person name="Iino T."/>
            <person name="Ohkuma M."/>
            <person name="Endo A."/>
        </authorList>
    </citation>
    <scope>NUCLEOTIDE SEQUENCE</scope>
    <source>
        <strain evidence="2">JCM 17207</strain>
    </source>
</reference>
<dbReference type="RefSeq" id="WP_238316207.1">
    <property type="nucleotide sequence ID" value="NZ_BQKV01000022.1"/>
</dbReference>
<dbReference type="AlphaFoldDB" id="A0AA37IXF1"/>
<dbReference type="SUPFAM" id="SSF56801">
    <property type="entry name" value="Acetyl-CoA synthetase-like"/>
    <property type="match status" value="1"/>
</dbReference>
<protein>
    <submittedName>
        <fullName evidence="2">Long-chain-fatty-acid--CoA ligase</fullName>
    </submittedName>
</protein>